<feature type="compositionally biased region" description="Basic and acidic residues" evidence="4">
    <location>
        <begin position="159"/>
        <end position="178"/>
    </location>
</feature>
<dbReference type="InterPro" id="IPR000835">
    <property type="entry name" value="HTH_MarR-typ"/>
</dbReference>
<organism evidence="6 7">
    <name type="scientific">Mycolicibacterium aromaticivorans JS19b1 = JCM 16368</name>
    <dbReference type="NCBI Taxonomy" id="1440774"/>
    <lineage>
        <taxon>Bacteria</taxon>
        <taxon>Bacillati</taxon>
        <taxon>Actinomycetota</taxon>
        <taxon>Actinomycetes</taxon>
        <taxon>Mycobacteriales</taxon>
        <taxon>Mycobacteriaceae</taxon>
        <taxon>Mycolicibacterium</taxon>
    </lineage>
</organism>
<dbReference type="PROSITE" id="PS01117">
    <property type="entry name" value="HTH_MARR_1"/>
    <property type="match status" value="1"/>
</dbReference>
<dbReference type="GO" id="GO:0006950">
    <property type="term" value="P:response to stress"/>
    <property type="evidence" value="ECO:0007669"/>
    <property type="project" value="TreeGrafter"/>
</dbReference>
<evidence type="ECO:0000256" key="3">
    <source>
        <dbReference type="ARBA" id="ARBA00023163"/>
    </source>
</evidence>
<reference evidence="6" key="1">
    <citation type="submission" date="2014-05" db="EMBL/GenBank/DDBJ databases">
        <title>Genome sequence of Mycobacterium aromaticivorans strain JS19b1T (= DSM 45407T).</title>
        <authorList>
            <person name="Kwak Y."/>
            <person name="Park G.-S."/>
            <person name="Li Q.X."/>
            <person name="Lee S.-E."/>
            <person name="Shin J.-H."/>
        </authorList>
    </citation>
    <scope>NUCLEOTIDE SEQUENCE [LARGE SCALE GENOMIC DNA]</scope>
    <source>
        <strain evidence="6">JS19b1</strain>
    </source>
</reference>
<name>A0A064CG64_9MYCO</name>
<dbReference type="Pfam" id="PF01047">
    <property type="entry name" value="MarR"/>
    <property type="match status" value="1"/>
</dbReference>
<dbReference type="EMBL" id="JALN02000001">
    <property type="protein sequence ID" value="KDE97752.1"/>
    <property type="molecule type" value="Genomic_DNA"/>
</dbReference>
<dbReference type="InterPro" id="IPR036388">
    <property type="entry name" value="WH-like_DNA-bd_sf"/>
</dbReference>
<evidence type="ECO:0000259" key="5">
    <source>
        <dbReference type="SMART" id="SM00347"/>
    </source>
</evidence>
<dbReference type="SUPFAM" id="SSF46785">
    <property type="entry name" value="Winged helix' DNA-binding domain"/>
    <property type="match status" value="1"/>
</dbReference>
<dbReference type="STRING" id="1440774.Y900_002065"/>
<sequence>MEPSGHTRTSRDYVGGTGRYADQLEHATRGLFALNLVVLEESVKRIGMAPLRALQSLQRLGPSLVTEMGVDLGLAPSSASRLSDRLADAGLISRGVAPHNRRATLLELTPAGQAILDDLSHHRMTLFENVTEAMDPDDRAALLRGTAAFTAAYRQLAAQHRDDHPADQEHHGDDGSTT</sequence>
<dbReference type="AlphaFoldDB" id="A0A064CG64"/>
<evidence type="ECO:0000313" key="6">
    <source>
        <dbReference type="EMBL" id="KDE97752.1"/>
    </source>
</evidence>
<dbReference type="OrthoDB" id="3573114at2"/>
<dbReference type="InterPro" id="IPR036390">
    <property type="entry name" value="WH_DNA-bd_sf"/>
</dbReference>
<evidence type="ECO:0000256" key="4">
    <source>
        <dbReference type="SAM" id="MobiDB-lite"/>
    </source>
</evidence>
<keyword evidence="3" id="KW-0804">Transcription</keyword>
<dbReference type="PANTHER" id="PTHR33164">
    <property type="entry name" value="TRANSCRIPTIONAL REGULATOR, MARR FAMILY"/>
    <property type="match status" value="1"/>
</dbReference>
<dbReference type="PANTHER" id="PTHR33164:SF94">
    <property type="entry name" value="TRANSCRIPTIONAL REGULATORY PROTEIN-RELATED"/>
    <property type="match status" value="1"/>
</dbReference>
<feature type="domain" description="HTH marR-type" evidence="5">
    <location>
        <begin position="39"/>
        <end position="139"/>
    </location>
</feature>
<keyword evidence="7" id="KW-1185">Reference proteome</keyword>
<accession>A0A064CG64</accession>
<dbReference type="InterPro" id="IPR039422">
    <property type="entry name" value="MarR/SlyA-like"/>
</dbReference>
<dbReference type="InterPro" id="IPR023187">
    <property type="entry name" value="Tscrpt_reg_MarR-type_CS"/>
</dbReference>
<evidence type="ECO:0000313" key="7">
    <source>
        <dbReference type="Proteomes" id="UP000022835"/>
    </source>
</evidence>
<dbReference type="SMART" id="SM00347">
    <property type="entry name" value="HTH_MARR"/>
    <property type="match status" value="1"/>
</dbReference>
<protein>
    <submittedName>
        <fullName evidence="6">MarR family transcriptional regulator</fullName>
    </submittedName>
</protein>
<dbReference type="Proteomes" id="UP000022835">
    <property type="component" value="Unassembled WGS sequence"/>
</dbReference>
<keyword evidence="1" id="KW-0805">Transcription regulation</keyword>
<dbReference type="GO" id="GO:0003700">
    <property type="term" value="F:DNA-binding transcription factor activity"/>
    <property type="evidence" value="ECO:0007669"/>
    <property type="project" value="InterPro"/>
</dbReference>
<dbReference type="GO" id="GO:0003677">
    <property type="term" value="F:DNA binding"/>
    <property type="evidence" value="ECO:0007669"/>
    <property type="project" value="UniProtKB-KW"/>
</dbReference>
<dbReference type="Gene3D" id="1.10.10.10">
    <property type="entry name" value="Winged helix-like DNA-binding domain superfamily/Winged helix DNA-binding domain"/>
    <property type="match status" value="1"/>
</dbReference>
<comment type="caution">
    <text evidence="6">The sequence shown here is derived from an EMBL/GenBank/DDBJ whole genome shotgun (WGS) entry which is preliminary data.</text>
</comment>
<feature type="region of interest" description="Disordered" evidence="4">
    <location>
        <begin position="158"/>
        <end position="178"/>
    </location>
</feature>
<gene>
    <name evidence="6" type="ORF">Y900_002065</name>
</gene>
<evidence type="ECO:0000256" key="2">
    <source>
        <dbReference type="ARBA" id="ARBA00023125"/>
    </source>
</evidence>
<dbReference type="eggNOG" id="COG1846">
    <property type="taxonomic scope" value="Bacteria"/>
</dbReference>
<evidence type="ECO:0000256" key="1">
    <source>
        <dbReference type="ARBA" id="ARBA00023015"/>
    </source>
</evidence>
<dbReference type="RefSeq" id="WP_051659829.1">
    <property type="nucleotide sequence ID" value="NZ_JALN02000001.1"/>
</dbReference>
<proteinExistence type="predicted"/>
<keyword evidence="2" id="KW-0238">DNA-binding</keyword>